<dbReference type="SMART" id="SM01349">
    <property type="entry name" value="TOG"/>
    <property type="match status" value="5"/>
</dbReference>
<feature type="domain" description="TOG" evidence="6">
    <location>
        <begin position="613"/>
        <end position="853"/>
    </location>
</feature>
<dbReference type="InterPro" id="IPR048491">
    <property type="entry name" value="XMAP215_CLASP_TOG"/>
</dbReference>
<dbReference type="Pfam" id="PF21041">
    <property type="entry name" value="XMAP215_CLASP_TOG"/>
    <property type="match status" value="1"/>
</dbReference>
<feature type="compositionally biased region" description="Basic and acidic residues" evidence="5">
    <location>
        <begin position="578"/>
        <end position="587"/>
    </location>
</feature>
<feature type="compositionally biased region" description="Basic and acidic residues" evidence="5">
    <location>
        <begin position="496"/>
        <end position="537"/>
    </location>
</feature>
<keyword evidence="3" id="KW-0206">Cytoskeleton</keyword>
<feature type="compositionally biased region" description="Polar residues" evidence="5">
    <location>
        <begin position="472"/>
        <end position="485"/>
    </location>
</feature>
<feature type="coiled-coil region" evidence="4">
    <location>
        <begin position="1764"/>
        <end position="1796"/>
    </location>
</feature>
<evidence type="ECO:0000313" key="7">
    <source>
        <dbReference type="EMBL" id="NDV28982.1"/>
    </source>
</evidence>
<feature type="compositionally biased region" description="Pro residues" evidence="5">
    <location>
        <begin position="230"/>
        <end position="241"/>
    </location>
</feature>
<feature type="domain" description="TOG" evidence="6">
    <location>
        <begin position="1"/>
        <end position="215"/>
    </location>
</feature>
<keyword evidence="2" id="KW-0963">Cytoplasm</keyword>
<feature type="domain" description="TOG" evidence="6">
    <location>
        <begin position="854"/>
        <end position="1079"/>
    </location>
</feature>
<dbReference type="EMBL" id="GIBP01000013">
    <property type="protein sequence ID" value="NDV28982.1"/>
    <property type="molecule type" value="Transcribed_RNA"/>
</dbReference>
<feature type="domain" description="TOG" evidence="6">
    <location>
        <begin position="1135"/>
        <end position="1371"/>
    </location>
</feature>
<evidence type="ECO:0000259" key="6">
    <source>
        <dbReference type="SMART" id="SM01349"/>
    </source>
</evidence>
<dbReference type="GO" id="GO:0046785">
    <property type="term" value="P:microtubule polymerization"/>
    <property type="evidence" value="ECO:0007669"/>
    <property type="project" value="InterPro"/>
</dbReference>
<accession>A0A6B2KWD2</accession>
<dbReference type="FunFam" id="1.25.10.10:FF:000019">
    <property type="entry name" value="Cytoskeleton-associated protein 5"/>
    <property type="match status" value="1"/>
</dbReference>
<feature type="region of interest" description="Disordered" evidence="5">
    <location>
        <begin position="1881"/>
        <end position="1912"/>
    </location>
</feature>
<proteinExistence type="predicted"/>
<feature type="domain" description="TOG" evidence="6">
    <location>
        <begin position="245"/>
        <end position="480"/>
    </location>
</feature>
<dbReference type="Pfam" id="PF21040">
    <property type="entry name" value="CEP104-like_TOG"/>
    <property type="match status" value="1"/>
</dbReference>
<sequence>MDRAVHHHWRVKSEAYEELEKKCLEALDGNAKIFYAVAEVAKKVVEDKNVVSRERGLAMLTVWFDRFDHSKKYSLVVANSLIDCISGSRQKTKELAENLLLLFMEIDILDPYILLLIEGASSKVPKTTCACISVIKQALTTFGIRVFPLKPVLSALIPGWFEHSNAGVRNLAAELALELYRWLGEAMKKNIETLREAQVSSLNKTFSELPNQKPTPLKRLRSQTEEPEPLNQPTPTNPTQPDPYAAAPPTDILPQIPDSFYTNLLSKKWQERKEQTEWLLGLLDVPRIRPADFSALIQALKKALHDCNVRVVEDAVRCLGLLGRGLRRDFAGACRAQGLVMALLEKFQEKKPPVVLALHEALGWWHPHAFGLGDIGGEIGELAKSKVPSVKVQVLVFLEKVVLETPKAVLMKVYKTLCADLLVFMDDSDVKVRDNSYVVFAKVVMSIGERTVQGFTNKLDPIKQAKIKELIPQTSQNPPDNTQAPSLDPPTSKPALPEEKPVLKAEKPPPVKTERPSDKLDKEIVKVEKNGRTERPQALRVPVEPVVKAKNQEVPADSNKRKAGRAPPTTVQNQTKRPKIENEEPNKLTRVQGKVNGTQGQPGGDEGKGSGFLFTAPEVNSKALSIIDGSTLELLKDSSSWKTRLEGLVLLSDEVECMGADLLSERAETIVGLLQHHPGFSESISQIVEKLHKVLHYMFVTLKQISPEVASVVVEGLSDKIFVPKCKNIIYEIYTEIGEKISYSFLFSVIFRVTPQSKSSKSSAELIDFLTLTTAKIGADQLDKPQMLAFCKQMLENSNSGVRKSLFGLLGEVQKHFGVAAVKNYFADIKPALLLLVMKELEKGEGKVVEVPAPKRSNEVRDSITPKAIESLSSLDWTVRQNSINEISNNLNTTKQLPSTKITMDLLLALRDRLQDSNKKIFLNVLQLFQAISKMPGIEPYLRVFLPALLKSISDPQASVKVIATLDNLCESVGMDALCSYFVEALSGTTAKKELLNWILLHLPNDLKNKFELKGFIKPALNCLNDKSHEIKKLGEQLMNIIAKFCDKREIESQSSTFPTSVSNQVSTILSKIQNPKELTRKNTDKNLLVVKQVKKVEEMESTNTCVDIVCKDVSCPKIARALNNNWPRSSISNTNVDNLKEQMKCCFNATLITKLFSSDIKKWSLCFDEMKMLFTSHNDIMIENLDLILKWLTWRLCDPSNPVDKMLSFVVEVFNLLINVKYQLTDYEMDSFLPIFMEKLSSTSSKTRLVVSESLKLLFKLHPPANLIQKLMAIFPSDTPGLRLLIITELKSLVISYTPSILKLETDLPLIVRYLHDQDELVPPAVLSFCHTVYAVLKERFWDYLPELNSTQRFMIQMKIQDLVSQSQVSNFPSKIPTFASTPMSTPLPPSFPSIGQSTPAFPMFTSTFIPPPSQDVSSSNQFLSQRSMIPPQTPFSSFAPSPFTIFGAPLIQKTPSTPKFSHPGPQNTFTSTFLEEIEKWRIALSSESKTNFCTYEPMQQYLKDTDASLIKPHINSLVSMLIDALNSHLNQQSPLAPFAIGTIIFVVETFSKEFQYQTISSICKMVFGWLSNDKLMTIHDGIKLKQSLNYLIMRVFTYCNQTLCLTVLLNELSVSLPPFFEEQKEVIYSRYTGFVLKCLDHFMKQMGKYVSNLKYREVFKGMNELFLSHPKAVEWIGKHPKNPLNIVFSLLQEIAKHIGKDFLVILKESVTDASKFPLLGFGEGIYFELYPDQKKEIKEDKSVKEVKTVENPVQKEVKVNGLETSEKKLREKEVNEEKKEVDEKKENEKKLISQSPYLNMSTFSSEELKQILVTSLKKISKKDDQAVADLFVLMSYPQLQIPKYIQHTSPQFQEHIKQLLKAYASIDVNQIRNSLVTPKPSLPVSLPPPKQSLPPTQISKEPIESQQAQQEPIETDMVLCTPNLKKCNSKLEETPSILKSTSMNLPTTQTKSQPLAPLSPNVDISSGMLLDVETRLRRIKSQVSNLQTRTVSNATMTENIQPSEMAPEESITLVESKLSQWRQQYPQLFKS</sequence>
<comment type="subcellular location">
    <subcellularLocation>
        <location evidence="1">Cytoplasm</location>
        <location evidence="1">Cytoskeleton</location>
    </subcellularLocation>
</comment>
<evidence type="ECO:0000256" key="5">
    <source>
        <dbReference type="SAM" id="MobiDB-lite"/>
    </source>
</evidence>
<protein>
    <recommendedName>
        <fullName evidence="6">TOG domain-containing protein</fullName>
    </recommendedName>
</protein>
<dbReference type="SUPFAM" id="SSF48371">
    <property type="entry name" value="ARM repeat"/>
    <property type="match status" value="2"/>
</dbReference>
<dbReference type="InterPro" id="IPR045110">
    <property type="entry name" value="XMAP215"/>
</dbReference>
<feature type="compositionally biased region" description="Polar residues" evidence="5">
    <location>
        <begin position="205"/>
        <end position="214"/>
    </location>
</feature>
<evidence type="ECO:0000256" key="4">
    <source>
        <dbReference type="SAM" id="Coils"/>
    </source>
</evidence>
<name>A0A6B2KWD2_9EUKA</name>
<keyword evidence="4" id="KW-0175">Coiled coil</keyword>
<dbReference type="GO" id="GO:0005856">
    <property type="term" value="C:cytoskeleton"/>
    <property type="evidence" value="ECO:0007669"/>
    <property type="project" value="UniProtKB-SubCell"/>
</dbReference>
<dbReference type="InterPro" id="IPR034085">
    <property type="entry name" value="TOG"/>
</dbReference>
<organism evidence="7">
    <name type="scientific">Arcella intermedia</name>
    <dbReference type="NCBI Taxonomy" id="1963864"/>
    <lineage>
        <taxon>Eukaryota</taxon>
        <taxon>Amoebozoa</taxon>
        <taxon>Tubulinea</taxon>
        <taxon>Elardia</taxon>
        <taxon>Arcellinida</taxon>
        <taxon>Sphaerothecina</taxon>
        <taxon>Arcellidae</taxon>
        <taxon>Arcella</taxon>
    </lineage>
</organism>
<feature type="region of interest" description="Disordered" evidence="5">
    <location>
        <begin position="205"/>
        <end position="245"/>
    </location>
</feature>
<dbReference type="GO" id="GO:0030951">
    <property type="term" value="P:establishment or maintenance of microtubule cytoskeleton polarity"/>
    <property type="evidence" value="ECO:0007669"/>
    <property type="project" value="InterPro"/>
</dbReference>
<evidence type="ECO:0000256" key="2">
    <source>
        <dbReference type="ARBA" id="ARBA00022490"/>
    </source>
</evidence>
<dbReference type="GO" id="GO:0051010">
    <property type="term" value="F:microtubule plus-end binding"/>
    <property type="evidence" value="ECO:0007669"/>
    <property type="project" value="InterPro"/>
</dbReference>
<evidence type="ECO:0000256" key="3">
    <source>
        <dbReference type="ARBA" id="ARBA00023212"/>
    </source>
</evidence>
<evidence type="ECO:0000256" key="1">
    <source>
        <dbReference type="ARBA" id="ARBA00004245"/>
    </source>
</evidence>
<dbReference type="InterPro" id="IPR011989">
    <property type="entry name" value="ARM-like"/>
</dbReference>
<dbReference type="InterPro" id="IPR016024">
    <property type="entry name" value="ARM-type_fold"/>
</dbReference>
<dbReference type="GO" id="GO:0007051">
    <property type="term" value="P:spindle organization"/>
    <property type="evidence" value="ECO:0007669"/>
    <property type="project" value="InterPro"/>
</dbReference>
<dbReference type="GO" id="GO:0061863">
    <property type="term" value="F:microtubule plus end polymerase"/>
    <property type="evidence" value="ECO:0007669"/>
    <property type="project" value="InterPro"/>
</dbReference>
<feature type="region of interest" description="Disordered" evidence="5">
    <location>
        <begin position="471"/>
        <end position="607"/>
    </location>
</feature>
<dbReference type="Gene3D" id="1.25.10.10">
    <property type="entry name" value="Leucine-rich Repeat Variant"/>
    <property type="match status" value="5"/>
</dbReference>
<reference evidence="7" key="1">
    <citation type="journal article" date="2020" name="J. Eukaryot. Microbiol.">
        <title>De novo Sequencing, Assembly and Annotation of the Transcriptome for the Free-Living Testate Amoeba Arcella intermedia.</title>
        <authorList>
            <person name="Ribeiro G.M."/>
            <person name="Porfirio-Sousa A.L."/>
            <person name="Maurer-Alcala X.X."/>
            <person name="Katz L.A."/>
            <person name="Lahr D.J.G."/>
        </authorList>
    </citation>
    <scope>NUCLEOTIDE SEQUENCE</scope>
</reference>
<dbReference type="PANTHER" id="PTHR12609">
    <property type="entry name" value="MICROTUBULE ASSOCIATED PROTEIN XMAP215"/>
    <property type="match status" value="1"/>
</dbReference>